<dbReference type="InterPro" id="IPR038770">
    <property type="entry name" value="Na+/solute_symporter_sf"/>
</dbReference>
<comment type="subcellular location">
    <subcellularLocation>
        <location evidence="1">Membrane</location>
        <topology evidence="1">Multi-pass membrane protein</topology>
    </subcellularLocation>
</comment>
<keyword evidence="7" id="KW-1185">Reference proteome</keyword>
<dbReference type="AlphaFoldDB" id="A0A1N7P459"/>
<feature type="transmembrane region" description="Helical" evidence="5">
    <location>
        <begin position="300"/>
        <end position="318"/>
    </location>
</feature>
<dbReference type="Pfam" id="PF01758">
    <property type="entry name" value="SBF"/>
    <property type="match status" value="1"/>
</dbReference>
<feature type="transmembrane region" description="Helical" evidence="5">
    <location>
        <begin position="99"/>
        <end position="123"/>
    </location>
</feature>
<evidence type="ECO:0000256" key="4">
    <source>
        <dbReference type="ARBA" id="ARBA00023136"/>
    </source>
</evidence>
<dbReference type="EMBL" id="FTOA01000006">
    <property type="protein sequence ID" value="SIT05326.1"/>
    <property type="molecule type" value="Genomic_DNA"/>
</dbReference>
<accession>A0A1N7P459</accession>
<gene>
    <name evidence="6" type="ORF">SAMN05421779_10645</name>
</gene>
<reference evidence="6 7" key="1">
    <citation type="submission" date="2017-01" db="EMBL/GenBank/DDBJ databases">
        <authorList>
            <person name="Mah S.A."/>
            <person name="Swanson W.J."/>
            <person name="Moy G.W."/>
            <person name="Vacquier V.D."/>
        </authorList>
    </citation>
    <scope>NUCLEOTIDE SEQUENCE [LARGE SCALE GENOMIC DNA]</scope>
    <source>
        <strain evidence="6 7">DSM 11589</strain>
    </source>
</reference>
<dbReference type="GO" id="GO:0016020">
    <property type="term" value="C:membrane"/>
    <property type="evidence" value="ECO:0007669"/>
    <property type="project" value="UniProtKB-SubCell"/>
</dbReference>
<feature type="transmembrane region" description="Helical" evidence="5">
    <location>
        <begin position="197"/>
        <end position="219"/>
    </location>
</feature>
<feature type="transmembrane region" description="Helical" evidence="5">
    <location>
        <begin position="67"/>
        <end position="87"/>
    </location>
</feature>
<dbReference type="Proteomes" id="UP000185678">
    <property type="component" value="Unassembled WGS sequence"/>
</dbReference>
<feature type="transmembrane region" description="Helical" evidence="5">
    <location>
        <begin position="231"/>
        <end position="255"/>
    </location>
</feature>
<feature type="transmembrane region" description="Helical" evidence="5">
    <location>
        <begin position="267"/>
        <end position="288"/>
    </location>
</feature>
<evidence type="ECO:0000313" key="7">
    <source>
        <dbReference type="Proteomes" id="UP000185678"/>
    </source>
</evidence>
<evidence type="ECO:0000313" key="6">
    <source>
        <dbReference type="EMBL" id="SIT05326.1"/>
    </source>
</evidence>
<dbReference type="InterPro" id="IPR002657">
    <property type="entry name" value="BilAc:Na_symport/Acr3"/>
</dbReference>
<name>A0A1N7P459_9PROT</name>
<feature type="transmembrane region" description="Helical" evidence="5">
    <location>
        <begin position="166"/>
        <end position="185"/>
    </location>
</feature>
<protein>
    <submittedName>
        <fullName evidence="6">Bile acid:Na+ symporter, BASS family</fullName>
    </submittedName>
</protein>
<feature type="transmembrane region" description="Helical" evidence="5">
    <location>
        <begin position="12"/>
        <end position="31"/>
    </location>
</feature>
<organism evidence="6 7">
    <name type="scientific">Insolitispirillum peregrinum</name>
    <dbReference type="NCBI Taxonomy" id="80876"/>
    <lineage>
        <taxon>Bacteria</taxon>
        <taxon>Pseudomonadati</taxon>
        <taxon>Pseudomonadota</taxon>
        <taxon>Alphaproteobacteria</taxon>
        <taxon>Rhodospirillales</taxon>
        <taxon>Novispirillaceae</taxon>
        <taxon>Insolitispirillum</taxon>
    </lineage>
</organism>
<dbReference type="STRING" id="80876.SAMN05421779_10645"/>
<keyword evidence="2 5" id="KW-0812">Transmembrane</keyword>
<dbReference type="Gene3D" id="1.20.1530.20">
    <property type="match status" value="1"/>
</dbReference>
<evidence type="ECO:0000256" key="3">
    <source>
        <dbReference type="ARBA" id="ARBA00022989"/>
    </source>
</evidence>
<proteinExistence type="predicted"/>
<dbReference type="RefSeq" id="WP_076401376.1">
    <property type="nucleotide sequence ID" value="NZ_FTOA01000006.1"/>
</dbReference>
<keyword evidence="4 5" id="KW-0472">Membrane</keyword>
<evidence type="ECO:0000256" key="1">
    <source>
        <dbReference type="ARBA" id="ARBA00004141"/>
    </source>
</evidence>
<evidence type="ECO:0000256" key="5">
    <source>
        <dbReference type="SAM" id="Phobius"/>
    </source>
</evidence>
<keyword evidence="3 5" id="KW-1133">Transmembrane helix</keyword>
<feature type="transmembrane region" description="Helical" evidence="5">
    <location>
        <begin position="37"/>
        <end position="55"/>
    </location>
</feature>
<dbReference type="OrthoDB" id="7262824at2"/>
<evidence type="ECO:0000256" key="2">
    <source>
        <dbReference type="ARBA" id="ARBA00022692"/>
    </source>
</evidence>
<feature type="transmembrane region" description="Helical" evidence="5">
    <location>
        <begin position="130"/>
        <end position="154"/>
    </location>
</feature>
<sequence>MGNRLISLLARRSRLILALSLGVGLAVPPLAAALKPLLAPGVIGLLWAAMVRLDVSDLRRHVRHPCRLLLSLALMMGGMPLVMWGIGQGLDHLFPIPGGITAALVLMAASPTLTSAPALAALLRLDSALALLLLLGGTALVSFSAPLMMLALTPVPLGDLWTADGLAVRLLVLIAGTTLVAALSRRGMACLSHGARAQGLALVDLFSLLCMVVFAIALMDGVGPILWSRPWLIGGLLLLSYALALLALLGGMVIGGRAGLSRRVAASIGYCFANRNMALLIACLPPVAATGESKATVDMLWLWFAVVQFPIYTLPMLLTRPLQAWLAREGQNASGNSGHDQPEGNQ</sequence>